<dbReference type="RefSeq" id="WP_034831989.1">
    <property type="nucleotide sequence ID" value="NZ_JOKH01000001.1"/>
</dbReference>
<name>A0A081NJS2_9GAMM</name>
<feature type="transmembrane region" description="Helical" evidence="1">
    <location>
        <begin position="36"/>
        <end position="54"/>
    </location>
</feature>
<proteinExistence type="predicted"/>
<feature type="transmembrane region" description="Helical" evidence="1">
    <location>
        <begin position="75"/>
        <end position="96"/>
    </location>
</feature>
<dbReference type="Proteomes" id="UP000028073">
    <property type="component" value="Unassembled WGS sequence"/>
</dbReference>
<keyword evidence="1" id="KW-0812">Transmembrane</keyword>
<accession>A0A081NJS2</accession>
<organism evidence="3 4">
    <name type="scientific">Endozoicomonas numazuensis</name>
    <dbReference type="NCBI Taxonomy" id="1137799"/>
    <lineage>
        <taxon>Bacteria</taxon>
        <taxon>Pseudomonadati</taxon>
        <taxon>Pseudomonadota</taxon>
        <taxon>Gammaproteobacteria</taxon>
        <taxon>Oceanospirillales</taxon>
        <taxon>Endozoicomonadaceae</taxon>
        <taxon>Endozoicomonas</taxon>
    </lineage>
</organism>
<reference evidence="3 4" key="1">
    <citation type="submission" date="2014-06" db="EMBL/GenBank/DDBJ databases">
        <title>Whole Genome Sequences of Three Symbiotic Endozoicomonas Bacteria.</title>
        <authorList>
            <person name="Neave M.J."/>
            <person name="Apprill A."/>
            <person name="Voolstra C.R."/>
        </authorList>
    </citation>
    <scope>NUCLEOTIDE SEQUENCE [LARGE SCALE GENOMIC DNA]</scope>
    <source>
        <strain evidence="3 4">DSM 25634</strain>
    </source>
</reference>
<evidence type="ECO:0000313" key="4">
    <source>
        <dbReference type="Proteomes" id="UP000028073"/>
    </source>
</evidence>
<feature type="chain" id="PRO_5001760842" evidence="2">
    <location>
        <begin position="23"/>
        <end position="150"/>
    </location>
</feature>
<keyword evidence="2" id="KW-0732">Signal</keyword>
<evidence type="ECO:0000313" key="3">
    <source>
        <dbReference type="EMBL" id="KEQ18695.1"/>
    </source>
</evidence>
<keyword evidence="1" id="KW-0472">Membrane</keyword>
<keyword evidence="1" id="KW-1133">Transmembrane helix</keyword>
<gene>
    <name evidence="3" type="ORF">GZ78_00830</name>
</gene>
<protein>
    <submittedName>
        <fullName evidence="3">Uncharacterized protein</fullName>
    </submittedName>
</protein>
<evidence type="ECO:0000256" key="2">
    <source>
        <dbReference type="SAM" id="SignalP"/>
    </source>
</evidence>
<feature type="signal peptide" evidence="2">
    <location>
        <begin position="1"/>
        <end position="22"/>
    </location>
</feature>
<keyword evidence="4" id="KW-1185">Reference proteome</keyword>
<dbReference type="AlphaFoldDB" id="A0A081NJS2"/>
<evidence type="ECO:0000256" key="1">
    <source>
        <dbReference type="SAM" id="Phobius"/>
    </source>
</evidence>
<sequence length="150" mass="17090">MKKILIISSLLIFFLRSEFAIAYDKHEDNQNYTSSYLPYLGMIATAGYGLYHGFARSFKCIDFELARKIFIVETIAGQVFVYIPSYFLMISGLIGYNDFLDEQFLPTLADDTSYFIDKLYGMIIWGVAGKTATEILVNKLTTYLCGQESD</sequence>
<comment type="caution">
    <text evidence="3">The sequence shown here is derived from an EMBL/GenBank/DDBJ whole genome shotgun (WGS) entry which is preliminary data.</text>
</comment>
<dbReference type="EMBL" id="JOKH01000001">
    <property type="protein sequence ID" value="KEQ18695.1"/>
    <property type="molecule type" value="Genomic_DNA"/>
</dbReference>